<comment type="caution">
    <text evidence="3">The sequence shown here is derived from an EMBL/GenBank/DDBJ whole genome shotgun (WGS) entry which is preliminary data.</text>
</comment>
<feature type="chain" id="PRO_5035729809" description="Secreted protein" evidence="2">
    <location>
        <begin position="22"/>
        <end position="206"/>
    </location>
</feature>
<dbReference type="EMBL" id="QGKX02002183">
    <property type="protein sequence ID" value="KAF3488316.1"/>
    <property type="molecule type" value="Genomic_DNA"/>
</dbReference>
<evidence type="ECO:0000256" key="2">
    <source>
        <dbReference type="SAM" id="SignalP"/>
    </source>
</evidence>
<feature type="signal peptide" evidence="2">
    <location>
        <begin position="1"/>
        <end position="21"/>
    </location>
</feature>
<accession>A0A8S9MYS1</accession>
<name>A0A8S9MYS1_BRACR</name>
<gene>
    <name evidence="3" type="ORF">F2Q69_00053984</name>
</gene>
<keyword evidence="2" id="KW-0732">Signal</keyword>
<organism evidence="3 4">
    <name type="scientific">Brassica cretica</name>
    <name type="common">Mustard</name>
    <dbReference type="NCBI Taxonomy" id="69181"/>
    <lineage>
        <taxon>Eukaryota</taxon>
        <taxon>Viridiplantae</taxon>
        <taxon>Streptophyta</taxon>
        <taxon>Embryophyta</taxon>
        <taxon>Tracheophyta</taxon>
        <taxon>Spermatophyta</taxon>
        <taxon>Magnoliopsida</taxon>
        <taxon>eudicotyledons</taxon>
        <taxon>Gunneridae</taxon>
        <taxon>Pentapetalae</taxon>
        <taxon>rosids</taxon>
        <taxon>malvids</taxon>
        <taxon>Brassicales</taxon>
        <taxon>Brassicaceae</taxon>
        <taxon>Brassiceae</taxon>
        <taxon>Brassica</taxon>
    </lineage>
</organism>
<evidence type="ECO:0000313" key="4">
    <source>
        <dbReference type="Proteomes" id="UP000712600"/>
    </source>
</evidence>
<dbReference type="Proteomes" id="UP000712600">
    <property type="component" value="Unassembled WGS sequence"/>
</dbReference>
<evidence type="ECO:0008006" key="5">
    <source>
        <dbReference type="Google" id="ProtNLM"/>
    </source>
</evidence>
<dbReference type="AlphaFoldDB" id="A0A8S9MYS1"/>
<proteinExistence type="predicted"/>
<reference evidence="3" key="1">
    <citation type="submission" date="2019-12" db="EMBL/GenBank/DDBJ databases">
        <title>Genome sequencing and annotation of Brassica cretica.</title>
        <authorList>
            <person name="Studholme D.J."/>
            <person name="Sarris P."/>
        </authorList>
    </citation>
    <scope>NUCLEOTIDE SEQUENCE</scope>
    <source>
        <strain evidence="3">PFS-109/04</strain>
        <tissue evidence="3">Leaf</tissue>
    </source>
</reference>
<sequence length="206" mass="22457">MRKMRCVDFAVLWCCSCPISGVRLQQLVQRVSTASLGLFSSLLKSKVASAFPIHHLVIDLSSPVDSGSFFIVVRALVCAFIWLTVDSGDPFASHNHVSLVLEGGKRGPDPGLGRGGVALVSWSLEPSQLVFGLEVRPVWCTSSLAAVASSLFGWEAVSNAVWRCVQTEPWWRLQGFMLATPKTTRELPASEATRRTSHSQDPGNQF</sequence>
<evidence type="ECO:0000313" key="3">
    <source>
        <dbReference type="EMBL" id="KAF3488316.1"/>
    </source>
</evidence>
<protein>
    <recommendedName>
        <fullName evidence="5">Secreted protein</fullName>
    </recommendedName>
</protein>
<evidence type="ECO:0000256" key="1">
    <source>
        <dbReference type="SAM" id="MobiDB-lite"/>
    </source>
</evidence>
<feature type="region of interest" description="Disordered" evidence="1">
    <location>
        <begin position="184"/>
        <end position="206"/>
    </location>
</feature>